<evidence type="ECO:0000313" key="22">
    <source>
        <dbReference type="Proteomes" id="UP000325315"/>
    </source>
</evidence>
<name>A0A5B6VMK1_9ROSI</name>
<gene>
    <name evidence="21" type="ORF">EPI10_015932</name>
</gene>
<feature type="region of interest" description="Disordered" evidence="16">
    <location>
        <begin position="1"/>
        <end position="72"/>
    </location>
</feature>
<dbReference type="Pfam" id="PF17921">
    <property type="entry name" value="Integrase_H2C2"/>
    <property type="match status" value="1"/>
</dbReference>
<dbReference type="InterPro" id="IPR041577">
    <property type="entry name" value="RT_RNaseH_2"/>
</dbReference>
<evidence type="ECO:0000256" key="7">
    <source>
        <dbReference type="ARBA" id="ARBA00022759"/>
    </source>
</evidence>
<dbReference type="GO" id="GO:0004519">
    <property type="term" value="F:endonuclease activity"/>
    <property type="evidence" value="ECO:0007669"/>
    <property type="project" value="UniProtKB-KW"/>
</dbReference>
<evidence type="ECO:0000256" key="10">
    <source>
        <dbReference type="ARBA" id="ARBA00022908"/>
    </source>
</evidence>
<dbReference type="InterPro" id="IPR021109">
    <property type="entry name" value="Peptidase_aspartic_dom_sf"/>
</dbReference>
<feature type="domain" description="Reverse transcriptase" evidence="17">
    <location>
        <begin position="246"/>
        <end position="310"/>
    </location>
</feature>
<dbReference type="Gene3D" id="3.30.70.270">
    <property type="match status" value="2"/>
</dbReference>
<dbReference type="CDD" id="cd00303">
    <property type="entry name" value="retropepsin_like"/>
    <property type="match status" value="1"/>
</dbReference>
<keyword evidence="13" id="KW-0238">DNA-binding</keyword>
<dbReference type="Pfam" id="PF17919">
    <property type="entry name" value="RT_RNaseH_2"/>
    <property type="match status" value="1"/>
</dbReference>
<evidence type="ECO:0000256" key="2">
    <source>
        <dbReference type="ARBA" id="ARBA00022679"/>
    </source>
</evidence>
<keyword evidence="11" id="KW-0695">RNA-directed DNA polymerase</keyword>
<evidence type="ECO:0000256" key="1">
    <source>
        <dbReference type="ARBA" id="ARBA00022670"/>
    </source>
</evidence>
<accession>A0A5B6VMK1</accession>
<keyword evidence="4" id="KW-0540">Nuclease</keyword>
<evidence type="ECO:0000256" key="16">
    <source>
        <dbReference type="SAM" id="MobiDB-lite"/>
    </source>
</evidence>
<keyword evidence="2" id="KW-0808">Transferase</keyword>
<organism evidence="21 22">
    <name type="scientific">Gossypium australe</name>
    <dbReference type="NCBI Taxonomy" id="47621"/>
    <lineage>
        <taxon>Eukaryota</taxon>
        <taxon>Viridiplantae</taxon>
        <taxon>Streptophyta</taxon>
        <taxon>Embryophyta</taxon>
        <taxon>Tracheophyta</taxon>
        <taxon>Spermatophyta</taxon>
        <taxon>Magnoliopsida</taxon>
        <taxon>eudicotyledons</taxon>
        <taxon>Gunneridae</taxon>
        <taxon>Pentapetalae</taxon>
        <taxon>rosids</taxon>
        <taxon>malvids</taxon>
        <taxon>Malvales</taxon>
        <taxon>Malvaceae</taxon>
        <taxon>Malvoideae</taxon>
        <taxon>Gossypium</taxon>
    </lineage>
</organism>
<dbReference type="InterPro" id="IPR056924">
    <property type="entry name" value="SH3_Tf2-1"/>
</dbReference>
<keyword evidence="14" id="KW-0233">DNA recombination</keyword>
<keyword evidence="10" id="KW-0229">DNA integration</keyword>
<dbReference type="OrthoDB" id="851428at2759"/>
<evidence type="ECO:0000256" key="3">
    <source>
        <dbReference type="ARBA" id="ARBA00022695"/>
    </source>
</evidence>
<evidence type="ECO:0000259" key="20">
    <source>
        <dbReference type="Pfam" id="PF24626"/>
    </source>
</evidence>
<dbReference type="GO" id="GO:0015074">
    <property type="term" value="P:DNA integration"/>
    <property type="evidence" value="ECO:0007669"/>
    <property type="project" value="UniProtKB-KW"/>
</dbReference>
<dbReference type="SUPFAM" id="SSF53098">
    <property type="entry name" value="Ribonuclease H-like"/>
    <property type="match status" value="1"/>
</dbReference>
<keyword evidence="7" id="KW-0255">Endonuclease</keyword>
<feature type="domain" description="Integrase zinc-binding" evidence="19">
    <location>
        <begin position="493"/>
        <end position="540"/>
    </location>
</feature>
<dbReference type="SUPFAM" id="SSF56672">
    <property type="entry name" value="DNA/RNA polymerases"/>
    <property type="match status" value="1"/>
</dbReference>
<evidence type="ECO:0000256" key="8">
    <source>
        <dbReference type="ARBA" id="ARBA00022801"/>
    </source>
</evidence>
<evidence type="ECO:0000259" key="17">
    <source>
        <dbReference type="Pfam" id="PF00078"/>
    </source>
</evidence>
<feature type="compositionally biased region" description="Low complexity" evidence="16">
    <location>
        <begin position="52"/>
        <end position="65"/>
    </location>
</feature>
<dbReference type="EMBL" id="SMMG02000006">
    <property type="protein sequence ID" value="KAA3470204.1"/>
    <property type="molecule type" value="Genomic_DNA"/>
</dbReference>
<keyword evidence="8" id="KW-0378">Hydrolase</keyword>
<proteinExistence type="predicted"/>
<dbReference type="InterPro" id="IPR043502">
    <property type="entry name" value="DNA/RNA_pol_sf"/>
</dbReference>
<evidence type="ECO:0000259" key="19">
    <source>
        <dbReference type="Pfam" id="PF17921"/>
    </source>
</evidence>
<evidence type="ECO:0000256" key="14">
    <source>
        <dbReference type="ARBA" id="ARBA00023172"/>
    </source>
</evidence>
<keyword evidence="15" id="KW-0511">Multifunctional enzyme</keyword>
<dbReference type="GO" id="GO:0003677">
    <property type="term" value="F:DNA binding"/>
    <property type="evidence" value="ECO:0007669"/>
    <property type="project" value="UniProtKB-KW"/>
</dbReference>
<dbReference type="GO" id="GO:0006310">
    <property type="term" value="P:DNA recombination"/>
    <property type="evidence" value="ECO:0007669"/>
    <property type="project" value="UniProtKB-KW"/>
</dbReference>
<dbReference type="Gene3D" id="2.40.70.10">
    <property type="entry name" value="Acid Proteases"/>
    <property type="match status" value="1"/>
</dbReference>
<dbReference type="InterPro" id="IPR041588">
    <property type="entry name" value="Integrase_H2C2"/>
</dbReference>
<dbReference type="GO" id="GO:0006508">
    <property type="term" value="P:proteolysis"/>
    <property type="evidence" value="ECO:0007669"/>
    <property type="project" value="UniProtKB-KW"/>
</dbReference>
<evidence type="ECO:0000256" key="9">
    <source>
        <dbReference type="ARBA" id="ARBA00022842"/>
    </source>
</evidence>
<dbReference type="GO" id="GO:0004190">
    <property type="term" value="F:aspartic-type endopeptidase activity"/>
    <property type="evidence" value="ECO:0007669"/>
    <property type="project" value="UniProtKB-KW"/>
</dbReference>
<keyword evidence="1" id="KW-0645">Protease</keyword>
<dbReference type="GO" id="GO:0003887">
    <property type="term" value="F:DNA-directed DNA polymerase activity"/>
    <property type="evidence" value="ECO:0007669"/>
    <property type="project" value="UniProtKB-KW"/>
</dbReference>
<protein>
    <submittedName>
        <fullName evidence="21">DNA/RNA polymerases superfamily protein</fullName>
    </submittedName>
</protein>
<dbReference type="PANTHER" id="PTHR37984">
    <property type="entry name" value="PROTEIN CBG26694"/>
    <property type="match status" value="1"/>
</dbReference>
<dbReference type="Pfam" id="PF08284">
    <property type="entry name" value="RVP_2"/>
    <property type="match status" value="1"/>
</dbReference>
<keyword evidence="12" id="KW-0239">DNA-directed DNA polymerase</keyword>
<evidence type="ECO:0000256" key="15">
    <source>
        <dbReference type="ARBA" id="ARBA00023268"/>
    </source>
</evidence>
<keyword evidence="6" id="KW-0064">Aspartyl protease</keyword>
<dbReference type="Pfam" id="PF00078">
    <property type="entry name" value="RVT_1"/>
    <property type="match status" value="1"/>
</dbReference>
<dbReference type="InterPro" id="IPR043128">
    <property type="entry name" value="Rev_trsase/Diguanyl_cyclase"/>
</dbReference>
<dbReference type="GO" id="GO:0046872">
    <property type="term" value="F:metal ion binding"/>
    <property type="evidence" value="ECO:0007669"/>
    <property type="project" value="UniProtKB-KW"/>
</dbReference>
<evidence type="ECO:0000259" key="18">
    <source>
        <dbReference type="Pfam" id="PF17919"/>
    </source>
</evidence>
<keyword evidence="5" id="KW-0479">Metal-binding</keyword>
<evidence type="ECO:0000256" key="4">
    <source>
        <dbReference type="ARBA" id="ARBA00022722"/>
    </source>
</evidence>
<feature type="domain" description="Tf2-1-like SH3-like" evidence="20">
    <location>
        <begin position="636"/>
        <end position="700"/>
    </location>
</feature>
<dbReference type="Pfam" id="PF24626">
    <property type="entry name" value="SH3_Tf2-1"/>
    <property type="match status" value="1"/>
</dbReference>
<evidence type="ECO:0000256" key="6">
    <source>
        <dbReference type="ARBA" id="ARBA00022750"/>
    </source>
</evidence>
<reference evidence="22" key="1">
    <citation type="journal article" date="2019" name="Plant Biotechnol. J.">
        <title>Genome sequencing of the Australian wild diploid species Gossypium australe highlights disease resistance and delayed gland morphogenesis.</title>
        <authorList>
            <person name="Cai Y."/>
            <person name="Cai X."/>
            <person name="Wang Q."/>
            <person name="Wang P."/>
            <person name="Zhang Y."/>
            <person name="Cai C."/>
            <person name="Xu Y."/>
            <person name="Wang K."/>
            <person name="Zhou Z."/>
            <person name="Wang C."/>
            <person name="Geng S."/>
            <person name="Li B."/>
            <person name="Dong Q."/>
            <person name="Hou Y."/>
            <person name="Wang H."/>
            <person name="Ai P."/>
            <person name="Liu Z."/>
            <person name="Yi F."/>
            <person name="Sun M."/>
            <person name="An G."/>
            <person name="Cheng J."/>
            <person name="Zhang Y."/>
            <person name="Shi Q."/>
            <person name="Xie Y."/>
            <person name="Shi X."/>
            <person name="Chang Y."/>
            <person name="Huang F."/>
            <person name="Chen Y."/>
            <person name="Hong S."/>
            <person name="Mi L."/>
            <person name="Sun Q."/>
            <person name="Zhang L."/>
            <person name="Zhou B."/>
            <person name="Peng R."/>
            <person name="Zhang X."/>
            <person name="Liu F."/>
        </authorList>
    </citation>
    <scope>NUCLEOTIDE SEQUENCE [LARGE SCALE GENOMIC DNA]</scope>
    <source>
        <strain evidence="22">cv. PA1801</strain>
    </source>
</reference>
<feature type="compositionally biased region" description="Basic and acidic residues" evidence="16">
    <location>
        <begin position="7"/>
        <end position="19"/>
    </location>
</feature>
<evidence type="ECO:0000256" key="11">
    <source>
        <dbReference type="ARBA" id="ARBA00022918"/>
    </source>
</evidence>
<dbReference type="AlphaFoldDB" id="A0A5B6VMK1"/>
<dbReference type="PANTHER" id="PTHR37984:SF5">
    <property type="entry name" value="PROTEIN NYNRIN-LIKE"/>
    <property type="match status" value="1"/>
</dbReference>
<sequence>MTVSSEYSHRDYGKTHSDSRVQTTWMMDKKDIKQDVRASNALLRGRPQKKPGSGASSRGAPSDSAVRSEGRAPTRTYAIHNSEEASSLDVITGTFSLHDISVVALIDPGSTYSYVCMKLVSSMNMHVESTKIIIKVSNSFDKNVLVDQVCRDCPLTTRGHCFSANLMLLPFDEFDVILGIDWLATHDVIVNCERKFIELKCKNRDILRVESGESDSLHVLIFSLTAKKCIRKGYESYLAFVLNTQMSEVKIESVPVTRYSHYEFLVMLFGLTNAPAVFMDLMNCIFRPYLDKFIVVFIDDILVYSRDKRHIVLGDGIRVDPSKISAIVDWKPPKNVSEIRIFLDLAGYYRRFEKLKALLTEAPVLVQLEPGKEFVVYSDASLNGPGCVLMQEGKRCRIFTDYKILKNLMTQKELNLRQRRMLELIKDYELIIDYHPRTANVVADALSRKSMFALKAMNTQLPVTKNCSILVEMRAKPMFLQEICKAQVYVSRDDELIRKILHEAHSSCMSIHLGSVKMYNDLKKLYWWSGMKRDILEFVSKKKDAVWVVIDRLTKSAHFIPVHTDYPPEKLADLYVFEIVRLHGIPLSIISDRDPRFTSRVPRQLRKVFIVGRAASDRQKSYTDLKWKEIEFQVDDKVFLKVSPWKKVLRFSRKGKLSPCFIGPYEITERIGPVAYRLALPSELEKIHDVFHVSILRRYRSDPSHVIIPTEVEI</sequence>
<evidence type="ECO:0000313" key="21">
    <source>
        <dbReference type="EMBL" id="KAA3470204.1"/>
    </source>
</evidence>
<dbReference type="InterPro" id="IPR000477">
    <property type="entry name" value="RT_dom"/>
</dbReference>
<dbReference type="Proteomes" id="UP000325315">
    <property type="component" value="Unassembled WGS sequence"/>
</dbReference>
<keyword evidence="9" id="KW-0460">Magnesium</keyword>
<keyword evidence="22" id="KW-1185">Reference proteome</keyword>
<feature type="domain" description="Reverse transcriptase/retrotransposon-derived protein RNase H-like" evidence="18">
    <location>
        <begin position="351"/>
        <end position="394"/>
    </location>
</feature>
<comment type="caution">
    <text evidence="21">The sequence shown here is derived from an EMBL/GenBank/DDBJ whole genome shotgun (WGS) entry which is preliminary data.</text>
</comment>
<dbReference type="InterPro" id="IPR012337">
    <property type="entry name" value="RNaseH-like_sf"/>
</dbReference>
<feature type="compositionally biased region" description="Basic and acidic residues" evidence="16">
    <location>
        <begin position="27"/>
        <end position="36"/>
    </location>
</feature>
<evidence type="ECO:0000256" key="5">
    <source>
        <dbReference type="ARBA" id="ARBA00022723"/>
    </source>
</evidence>
<dbReference type="SUPFAM" id="SSF50630">
    <property type="entry name" value="Acid proteases"/>
    <property type="match status" value="1"/>
</dbReference>
<evidence type="ECO:0000256" key="13">
    <source>
        <dbReference type="ARBA" id="ARBA00023125"/>
    </source>
</evidence>
<evidence type="ECO:0000256" key="12">
    <source>
        <dbReference type="ARBA" id="ARBA00022932"/>
    </source>
</evidence>
<keyword evidence="3" id="KW-0548">Nucleotidyltransferase</keyword>
<dbReference type="Gene3D" id="1.10.340.70">
    <property type="match status" value="1"/>
</dbReference>
<dbReference type="InterPro" id="IPR050951">
    <property type="entry name" value="Retrovirus_Pol_polyprotein"/>
</dbReference>
<dbReference type="GO" id="GO:0003964">
    <property type="term" value="F:RNA-directed DNA polymerase activity"/>
    <property type="evidence" value="ECO:0007669"/>
    <property type="project" value="UniProtKB-KW"/>
</dbReference>